<comment type="caution">
    <text evidence="3">The sequence shown here is derived from an EMBL/GenBank/DDBJ whole genome shotgun (WGS) entry which is preliminary data.</text>
</comment>
<keyword evidence="1" id="KW-0732">Signal</keyword>
<dbReference type="RefSeq" id="WP_378485706.1">
    <property type="nucleotide sequence ID" value="NZ_JBHUFB010000010.1"/>
</dbReference>
<reference evidence="4" key="1">
    <citation type="journal article" date="2019" name="Int. J. Syst. Evol. Microbiol.">
        <title>The Global Catalogue of Microorganisms (GCM) 10K type strain sequencing project: providing services to taxonomists for standard genome sequencing and annotation.</title>
        <authorList>
            <consortium name="The Broad Institute Genomics Platform"/>
            <consortium name="The Broad Institute Genome Sequencing Center for Infectious Disease"/>
            <person name="Wu L."/>
            <person name="Ma J."/>
        </authorList>
    </citation>
    <scope>NUCLEOTIDE SEQUENCE [LARGE SCALE GENOMIC DNA]</scope>
    <source>
        <strain evidence="4">DT72</strain>
    </source>
</reference>
<proteinExistence type="predicted"/>
<keyword evidence="4" id="KW-1185">Reference proteome</keyword>
<dbReference type="InterPro" id="IPR007331">
    <property type="entry name" value="Htaa"/>
</dbReference>
<feature type="signal peptide" evidence="1">
    <location>
        <begin position="1"/>
        <end position="31"/>
    </location>
</feature>
<organism evidence="3 4">
    <name type="scientific">Rhodococcus gannanensis</name>
    <dbReference type="NCBI Taxonomy" id="1960308"/>
    <lineage>
        <taxon>Bacteria</taxon>
        <taxon>Bacillati</taxon>
        <taxon>Actinomycetota</taxon>
        <taxon>Actinomycetes</taxon>
        <taxon>Mycobacteriales</taxon>
        <taxon>Nocardiaceae</taxon>
        <taxon>Rhodococcus</taxon>
    </lineage>
</organism>
<feature type="domain" description="Htaa" evidence="2">
    <location>
        <begin position="214"/>
        <end position="328"/>
    </location>
</feature>
<dbReference type="Pfam" id="PF04213">
    <property type="entry name" value="HtaA"/>
    <property type="match status" value="1"/>
</dbReference>
<protein>
    <submittedName>
        <fullName evidence="3">HtaA domain-containing protein</fullName>
    </submittedName>
</protein>
<name>A0ABW4P5D6_9NOCA</name>
<dbReference type="EMBL" id="JBHUFB010000010">
    <property type="protein sequence ID" value="MFD1813223.1"/>
    <property type="molecule type" value="Genomic_DNA"/>
</dbReference>
<evidence type="ECO:0000313" key="4">
    <source>
        <dbReference type="Proteomes" id="UP001597286"/>
    </source>
</evidence>
<evidence type="ECO:0000313" key="3">
    <source>
        <dbReference type="EMBL" id="MFD1813223.1"/>
    </source>
</evidence>
<gene>
    <name evidence="3" type="ORF">ACFSJG_13445</name>
</gene>
<accession>A0ABW4P5D6</accession>
<dbReference type="Proteomes" id="UP001597286">
    <property type="component" value="Unassembled WGS sequence"/>
</dbReference>
<feature type="chain" id="PRO_5045851359" evidence="1">
    <location>
        <begin position="32"/>
        <end position="365"/>
    </location>
</feature>
<evidence type="ECO:0000259" key="2">
    <source>
        <dbReference type="Pfam" id="PF04213"/>
    </source>
</evidence>
<sequence>MGTPTSTSARTRILLAGVGAALAGTVLTAPAATAAPDGAARIEVLAADGVTPLGDTAVHEGDRIVVRGTGFDPDANTSGLPVPVPPGVPHGTFVTFGAFAPDWRPSEGAPSDARVGQQRSATAWVMSDDALGRVPDAPFDFRRTIRQQWVPLADDGSFTATLSVTKPATTAPDAVYGVYTYAAADAVNAAEELSVPVNFDPTPGPNAPVPPQQDLVWGLAPGYRDLVKNSLQGSVTGSDGASVRADGRLTFELDGTDVDPSTGLGTVRYRGTVVSFTRFHLAEIALANPWIEFTERGTFLTAETSDGNMVGTDTMHRIRFAQLDTGPRSGGGEFTDVAARFALPLEPSILLPYSGQQAAPVSFRF</sequence>
<evidence type="ECO:0000256" key="1">
    <source>
        <dbReference type="SAM" id="SignalP"/>
    </source>
</evidence>